<dbReference type="PANTHER" id="PTHR45138:SF9">
    <property type="entry name" value="DIGUANYLATE CYCLASE DGCM-RELATED"/>
    <property type="match status" value="1"/>
</dbReference>
<evidence type="ECO:0000313" key="4">
    <source>
        <dbReference type="EMBL" id="GKU25348.1"/>
    </source>
</evidence>
<name>A0A9W5Y2D0_9CLOT</name>
<dbReference type="EMBL" id="BQXY01000003">
    <property type="protein sequence ID" value="GKU25348.1"/>
    <property type="molecule type" value="Genomic_DNA"/>
</dbReference>
<dbReference type="SMART" id="SM00267">
    <property type="entry name" value="GGDEF"/>
    <property type="match status" value="1"/>
</dbReference>
<dbReference type="CDD" id="cd01949">
    <property type="entry name" value="GGDEF"/>
    <property type="match status" value="1"/>
</dbReference>
<dbReference type="PANTHER" id="PTHR45138">
    <property type="entry name" value="REGULATORY COMPONENTS OF SENSORY TRANSDUCTION SYSTEM"/>
    <property type="match status" value="1"/>
</dbReference>
<gene>
    <name evidence="4" type="ORF">CFOLD11_21740</name>
</gene>
<dbReference type="InterPro" id="IPR029787">
    <property type="entry name" value="Nucleotide_cyclase"/>
</dbReference>
<dbReference type="NCBIfam" id="TIGR00254">
    <property type="entry name" value="GGDEF"/>
    <property type="match status" value="1"/>
</dbReference>
<organism evidence="4 5">
    <name type="scientific">Clostridium folliculivorans</name>
    <dbReference type="NCBI Taxonomy" id="2886038"/>
    <lineage>
        <taxon>Bacteria</taxon>
        <taxon>Bacillati</taxon>
        <taxon>Bacillota</taxon>
        <taxon>Clostridia</taxon>
        <taxon>Eubacteriales</taxon>
        <taxon>Clostridiaceae</taxon>
        <taxon>Clostridium</taxon>
    </lineage>
</organism>
<evidence type="ECO:0000256" key="1">
    <source>
        <dbReference type="SAM" id="Coils"/>
    </source>
</evidence>
<evidence type="ECO:0000313" key="5">
    <source>
        <dbReference type="Proteomes" id="UP001057868"/>
    </source>
</evidence>
<keyword evidence="2" id="KW-0812">Transmembrane</keyword>
<feature type="transmembrane region" description="Helical" evidence="2">
    <location>
        <begin position="24"/>
        <end position="45"/>
    </location>
</feature>
<dbReference type="SUPFAM" id="SSF55073">
    <property type="entry name" value="Nucleotide cyclase"/>
    <property type="match status" value="1"/>
</dbReference>
<dbReference type="InterPro" id="IPR050469">
    <property type="entry name" value="Diguanylate_Cyclase"/>
</dbReference>
<feature type="coiled-coil region" evidence="1">
    <location>
        <begin position="71"/>
        <end position="98"/>
    </location>
</feature>
<evidence type="ECO:0000259" key="3">
    <source>
        <dbReference type="PROSITE" id="PS50887"/>
    </source>
</evidence>
<dbReference type="InterPro" id="IPR043128">
    <property type="entry name" value="Rev_trsase/Diguanyl_cyclase"/>
</dbReference>
<dbReference type="Pfam" id="PF00990">
    <property type="entry name" value="GGDEF"/>
    <property type="match status" value="1"/>
</dbReference>
<dbReference type="Proteomes" id="UP001057868">
    <property type="component" value="Unassembled WGS sequence"/>
</dbReference>
<dbReference type="GO" id="GO:0052621">
    <property type="term" value="F:diguanylate cyclase activity"/>
    <property type="evidence" value="ECO:0007669"/>
    <property type="project" value="TreeGrafter"/>
</dbReference>
<protein>
    <recommendedName>
        <fullName evidence="3">GGDEF domain-containing protein</fullName>
    </recommendedName>
</protein>
<proteinExistence type="predicted"/>
<dbReference type="PROSITE" id="PS50887">
    <property type="entry name" value="GGDEF"/>
    <property type="match status" value="1"/>
</dbReference>
<keyword evidence="2" id="KW-0472">Membrane</keyword>
<feature type="transmembrane region" description="Helical" evidence="2">
    <location>
        <begin position="51"/>
        <end position="70"/>
    </location>
</feature>
<keyword evidence="2" id="KW-1133">Transmembrane helix</keyword>
<comment type="caution">
    <text evidence="4">The sequence shown here is derived from an EMBL/GenBank/DDBJ whole genome shotgun (WGS) entry which is preliminary data.</text>
</comment>
<sequence>MEDLKQGVTISRNKDEYIRNTHKLIILILSVIAIIFLGIIFKYIIKNNTLLGMQTISFFIIVIAIDIFALHKFTYSKLQQVNLKLAKLEEENLKLKEEVLVDKLTGAFNRRKLQEIIEIEFERSKRYNIPLSMIIFDIDDFKKINDKHGHSRGDVILKNITKIITSKLRKTDFFIRWGGEEFVILAPETNMQGALILGEKVRKLVSENIFVALERVTVSVGVAEYKKELTYKEFFDKADKALYIAKNSGKNNVKFVD</sequence>
<accession>A0A9W5Y2D0</accession>
<reference evidence="4" key="1">
    <citation type="journal article" date="2023" name="Int. J. Syst. Evol. Microbiol.">
        <title>&lt;i&gt;Clostridium folliculivorans&lt;/i&gt; sp. nov., isolated from soil samples of an organic paddy in Japan.</title>
        <authorList>
            <person name="Tazawa J."/>
            <person name="Kobayashi H."/>
            <person name="Tanizawa Y."/>
            <person name="Uchino A."/>
            <person name="Tanaka F."/>
            <person name="Urashima Y."/>
            <person name="Miura S."/>
            <person name="Sakamoto M."/>
            <person name="Ohkuma M."/>
            <person name="Tohno M."/>
        </authorList>
    </citation>
    <scope>NUCLEOTIDE SEQUENCE</scope>
    <source>
        <strain evidence="4">D1-1</strain>
    </source>
</reference>
<dbReference type="FunFam" id="3.30.70.270:FF:000001">
    <property type="entry name" value="Diguanylate cyclase domain protein"/>
    <property type="match status" value="1"/>
</dbReference>
<dbReference type="RefSeq" id="WP_261852316.1">
    <property type="nucleotide sequence ID" value="NZ_BQXY01000003.1"/>
</dbReference>
<evidence type="ECO:0000256" key="2">
    <source>
        <dbReference type="SAM" id="Phobius"/>
    </source>
</evidence>
<dbReference type="Gene3D" id="3.30.70.270">
    <property type="match status" value="1"/>
</dbReference>
<keyword evidence="5" id="KW-1185">Reference proteome</keyword>
<dbReference type="InterPro" id="IPR000160">
    <property type="entry name" value="GGDEF_dom"/>
</dbReference>
<keyword evidence="1" id="KW-0175">Coiled coil</keyword>
<feature type="domain" description="GGDEF" evidence="3">
    <location>
        <begin position="129"/>
        <end position="257"/>
    </location>
</feature>
<dbReference type="AlphaFoldDB" id="A0A9W5Y2D0"/>